<evidence type="ECO:0000256" key="5">
    <source>
        <dbReference type="ARBA" id="ARBA00022741"/>
    </source>
</evidence>
<dbReference type="Pfam" id="PF14714">
    <property type="entry name" value="KH_dom-like"/>
    <property type="match status" value="1"/>
</dbReference>
<feature type="binding site" evidence="8">
    <location>
        <begin position="118"/>
        <end position="121"/>
    </location>
    <ligand>
        <name>GTP</name>
        <dbReference type="ChEBI" id="CHEBI:37565"/>
        <label>1</label>
    </ligand>
</feature>
<comment type="caution">
    <text evidence="13">The sequence shown here is derived from an EMBL/GenBank/DDBJ whole genome shotgun (WGS) entry which is preliminary data.</text>
</comment>
<name>A0A370DFQ0_9GAMM</name>
<dbReference type="Proteomes" id="UP000254266">
    <property type="component" value="Unassembled WGS sequence"/>
</dbReference>
<feature type="binding site" evidence="8">
    <location>
        <begin position="294"/>
        <end position="297"/>
    </location>
    <ligand>
        <name>GTP</name>
        <dbReference type="ChEBI" id="CHEBI:37565"/>
        <label>2</label>
    </ligand>
</feature>
<dbReference type="PIRSF" id="PIRSF006485">
    <property type="entry name" value="GTP-binding_EngA"/>
    <property type="match status" value="1"/>
</dbReference>
<evidence type="ECO:0000313" key="14">
    <source>
        <dbReference type="Proteomes" id="UP000254266"/>
    </source>
</evidence>
<feature type="binding site" evidence="8">
    <location>
        <begin position="9"/>
        <end position="16"/>
    </location>
    <ligand>
        <name>GTP</name>
        <dbReference type="ChEBI" id="CHEBI:37565"/>
        <label>1</label>
    </ligand>
</feature>
<feature type="domain" description="EngA-type G" evidence="12">
    <location>
        <begin position="3"/>
        <end position="166"/>
    </location>
</feature>
<keyword evidence="6 8" id="KW-0342">GTP-binding</keyword>
<comment type="function">
    <text evidence="8 10">GTPase that plays an essential role in the late steps of ribosome biogenesis.</text>
</comment>
<keyword evidence="4 10" id="KW-0677">Repeat</keyword>
<organism evidence="13 14">
    <name type="scientific">endosymbiont of Galathealinum brachiosum</name>
    <dbReference type="NCBI Taxonomy" id="2200906"/>
    <lineage>
        <taxon>Bacteria</taxon>
        <taxon>Pseudomonadati</taxon>
        <taxon>Pseudomonadota</taxon>
        <taxon>Gammaproteobacteria</taxon>
        <taxon>sulfur-oxidizing symbionts</taxon>
    </lineage>
</organism>
<feature type="binding site" evidence="8">
    <location>
        <begin position="229"/>
        <end position="233"/>
    </location>
    <ligand>
        <name>GTP</name>
        <dbReference type="ChEBI" id="CHEBI:37565"/>
        <label>2</label>
    </ligand>
</feature>
<evidence type="ECO:0000256" key="10">
    <source>
        <dbReference type="RuleBase" id="RU004481"/>
    </source>
</evidence>
<dbReference type="NCBIfam" id="TIGR03594">
    <property type="entry name" value="GTPase_EngA"/>
    <property type="match status" value="1"/>
</dbReference>
<comment type="similarity">
    <text evidence="1 8 9 10">Belongs to the TRAFAC class TrmE-Era-EngA-EngB-Septin-like GTPase superfamily. EngA (Der) GTPase family.</text>
</comment>
<dbReference type="InterPro" id="IPR005225">
    <property type="entry name" value="Small_GTP-bd"/>
</dbReference>
<dbReference type="GO" id="GO:0042254">
    <property type="term" value="P:ribosome biogenesis"/>
    <property type="evidence" value="ECO:0007669"/>
    <property type="project" value="UniProtKB-KW"/>
</dbReference>
<keyword evidence="5 8" id="KW-0547">Nucleotide-binding</keyword>
<dbReference type="Pfam" id="PF01926">
    <property type="entry name" value="MMR_HSR1"/>
    <property type="match status" value="2"/>
</dbReference>
<feature type="region of interest" description="Disordered" evidence="11">
    <location>
        <begin position="432"/>
        <end position="474"/>
    </location>
</feature>
<dbReference type="InterPro" id="IPR032859">
    <property type="entry name" value="KH_dom-like"/>
</dbReference>
<dbReference type="InterPro" id="IPR027417">
    <property type="entry name" value="P-loop_NTPase"/>
</dbReference>
<dbReference type="PRINTS" id="PR00326">
    <property type="entry name" value="GTP1OBG"/>
</dbReference>
<dbReference type="HAMAP" id="MF_00195">
    <property type="entry name" value="GTPase_Der"/>
    <property type="match status" value="1"/>
</dbReference>
<evidence type="ECO:0000259" key="12">
    <source>
        <dbReference type="PROSITE" id="PS51712"/>
    </source>
</evidence>
<gene>
    <name evidence="8 13" type="primary">der</name>
    <name evidence="13" type="ORF">DIZ80_06105</name>
</gene>
<accession>A0A370DFQ0</accession>
<evidence type="ECO:0000256" key="3">
    <source>
        <dbReference type="ARBA" id="ARBA00022517"/>
    </source>
</evidence>
<dbReference type="PROSITE" id="PS51712">
    <property type="entry name" value="G_ENGA"/>
    <property type="match status" value="2"/>
</dbReference>
<keyword evidence="14" id="KW-1185">Reference proteome</keyword>
<dbReference type="AlphaFoldDB" id="A0A370DFQ0"/>
<sequence length="474" mass="53239">MLPVIALVGRPNVGKSTLFNVLTKSRDALVADYPGLTRDRKYGHGQYNENSYILIDTGGLSGESEEIDEHMARQTLLAIDEANIVLFMVDGRSGITAADEGIARQIRRLGKNIHLVINKTDGIDVDTAQNDFASLGFPESYPIAAAHKKGVTQLVENLLADWPEWEEDLDNKYSGIRVAIAGKPNVGKSTLINRMLGEERVVVMDMPGTTRDSIYIPFEHDGQEYTLIDTAGVRRQKKVKETVEKFSVIKTLQAVDQSNVTVIMIDAREGITDQDLHLLGYAIDSGRALLIVVNKWDGIEDYKKDEIKEELERRLSFVQFADIYFISALHGSNVGLLYRAINKAYASAFKDMSTSELTRILDNAVQAHQPPTMRGRRIKLRYAHQGGKNPPIVVIHGNQTDLLPKSYTRYLMNHFIEALKLIGTPMRMEFKTSDNPYAKRSNPRAPAKKPGKTPFKKTIKKKNKVKTREHARHK</sequence>
<dbReference type="InterPro" id="IPR003593">
    <property type="entry name" value="AAA+_ATPase"/>
</dbReference>
<evidence type="ECO:0000256" key="4">
    <source>
        <dbReference type="ARBA" id="ARBA00022737"/>
    </source>
</evidence>
<dbReference type="Gene3D" id="3.30.300.20">
    <property type="match status" value="1"/>
</dbReference>
<evidence type="ECO:0000256" key="7">
    <source>
        <dbReference type="ARBA" id="ARBA00032345"/>
    </source>
</evidence>
<evidence type="ECO:0000313" key="13">
    <source>
        <dbReference type="EMBL" id="RDH83711.1"/>
    </source>
</evidence>
<dbReference type="Gene3D" id="3.40.50.300">
    <property type="entry name" value="P-loop containing nucleotide triphosphate hydrolases"/>
    <property type="match status" value="2"/>
</dbReference>
<evidence type="ECO:0000256" key="1">
    <source>
        <dbReference type="ARBA" id="ARBA00008279"/>
    </source>
</evidence>
<dbReference type="InterPro" id="IPR015946">
    <property type="entry name" value="KH_dom-like_a/b"/>
</dbReference>
<dbReference type="CDD" id="cd01894">
    <property type="entry name" value="EngA1"/>
    <property type="match status" value="1"/>
</dbReference>
<feature type="binding site" evidence="8">
    <location>
        <begin position="182"/>
        <end position="189"/>
    </location>
    <ligand>
        <name>GTP</name>
        <dbReference type="ChEBI" id="CHEBI:37565"/>
        <label>2</label>
    </ligand>
</feature>
<dbReference type="PANTHER" id="PTHR43834">
    <property type="entry name" value="GTPASE DER"/>
    <property type="match status" value="1"/>
</dbReference>
<evidence type="ECO:0000256" key="6">
    <source>
        <dbReference type="ARBA" id="ARBA00023134"/>
    </source>
</evidence>
<comment type="subunit">
    <text evidence="8">Associates with the 50S ribosomal subunit.</text>
</comment>
<dbReference type="FunFam" id="3.40.50.300:FF:000040">
    <property type="entry name" value="GTPase Der"/>
    <property type="match status" value="1"/>
</dbReference>
<dbReference type="InterPro" id="IPR006073">
    <property type="entry name" value="GTP-bd"/>
</dbReference>
<dbReference type="InterPro" id="IPR016484">
    <property type="entry name" value="GTPase_Der"/>
</dbReference>
<dbReference type="PANTHER" id="PTHR43834:SF6">
    <property type="entry name" value="GTPASE DER"/>
    <property type="match status" value="1"/>
</dbReference>
<dbReference type="SUPFAM" id="SSF52540">
    <property type="entry name" value="P-loop containing nucleoside triphosphate hydrolases"/>
    <property type="match status" value="2"/>
</dbReference>
<keyword evidence="3 8" id="KW-0690">Ribosome biogenesis</keyword>
<evidence type="ECO:0000256" key="8">
    <source>
        <dbReference type="HAMAP-Rule" id="MF_00195"/>
    </source>
</evidence>
<dbReference type="NCBIfam" id="TIGR00231">
    <property type="entry name" value="small_GTP"/>
    <property type="match status" value="2"/>
</dbReference>
<dbReference type="GO" id="GO:0043022">
    <property type="term" value="F:ribosome binding"/>
    <property type="evidence" value="ECO:0007669"/>
    <property type="project" value="TreeGrafter"/>
</dbReference>
<dbReference type="FunFam" id="3.30.300.20:FF:000004">
    <property type="entry name" value="GTPase Der"/>
    <property type="match status" value="1"/>
</dbReference>
<dbReference type="FunFam" id="3.40.50.300:FF:000057">
    <property type="entry name" value="GTPase Der"/>
    <property type="match status" value="1"/>
</dbReference>
<dbReference type="InterPro" id="IPR031166">
    <property type="entry name" value="G_ENGA"/>
</dbReference>
<evidence type="ECO:0000256" key="9">
    <source>
        <dbReference type="PROSITE-ProRule" id="PRU01049"/>
    </source>
</evidence>
<reference evidence="13 14" key="1">
    <citation type="journal article" date="2018" name="ISME J.">
        <title>Endosymbiont genomes yield clues of tubeworm success.</title>
        <authorList>
            <person name="Li Y."/>
            <person name="Liles M.R."/>
            <person name="Halanych K.M."/>
        </authorList>
    </citation>
    <scope>NUCLEOTIDE SEQUENCE [LARGE SCALE GENOMIC DNA]</scope>
    <source>
        <strain evidence="13">A1464</strain>
    </source>
</reference>
<dbReference type="EMBL" id="QFXC01000008">
    <property type="protein sequence ID" value="RDH83711.1"/>
    <property type="molecule type" value="Genomic_DNA"/>
</dbReference>
<protein>
    <recommendedName>
        <fullName evidence="2 8">GTPase Der</fullName>
    </recommendedName>
    <alternativeName>
        <fullName evidence="7 8">GTP-binding protein EngA</fullName>
    </alternativeName>
</protein>
<dbReference type="GO" id="GO:0005525">
    <property type="term" value="F:GTP binding"/>
    <property type="evidence" value="ECO:0007669"/>
    <property type="project" value="UniProtKB-UniRule"/>
</dbReference>
<evidence type="ECO:0000256" key="11">
    <source>
        <dbReference type="SAM" id="MobiDB-lite"/>
    </source>
</evidence>
<feature type="binding site" evidence="8">
    <location>
        <begin position="56"/>
        <end position="60"/>
    </location>
    <ligand>
        <name>GTP</name>
        <dbReference type="ChEBI" id="CHEBI:37565"/>
        <label>1</label>
    </ligand>
</feature>
<feature type="compositionally biased region" description="Basic residues" evidence="11">
    <location>
        <begin position="446"/>
        <end position="474"/>
    </location>
</feature>
<proteinExistence type="inferred from homology"/>
<feature type="domain" description="EngA-type G" evidence="12">
    <location>
        <begin position="176"/>
        <end position="349"/>
    </location>
</feature>
<dbReference type="SMART" id="SM00382">
    <property type="entry name" value="AAA"/>
    <property type="match status" value="2"/>
</dbReference>
<dbReference type="CDD" id="cd01895">
    <property type="entry name" value="EngA2"/>
    <property type="match status" value="1"/>
</dbReference>
<evidence type="ECO:0000256" key="2">
    <source>
        <dbReference type="ARBA" id="ARBA00020953"/>
    </source>
</evidence>